<dbReference type="SUPFAM" id="SSF53474">
    <property type="entry name" value="alpha/beta-Hydrolases"/>
    <property type="match status" value="1"/>
</dbReference>
<feature type="transmembrane region" description="Helical" evidence="3">
    <location>
        <begin position="455"/>
        <end position="474"/>
    </location>
</feature>
<comment type="caution">
    <text evidence="5">The sequence shown here is derived from an EMBL/GenBank/DDBJ whole genome shotgun (WGS) entry which is preliminary data.</text>
</comment>
<comment type="similarity">
    <text evidence="2">Belongs to the AB hydrolase superfamily. FUS2 hydrolase family.</text>
</comment>
<dbReference type="InterPro" id="IPR050261">
    <property type="entry name" value="FrsA_esterase"/>
</dbReference>
<proteinExistence type="inferred from homology"/>
<feature type="domain" description="AB hydrolase-1" evidence="4">
    <location>
        <begin position="76"/>
        <end position="176"/>
    </location>
</feature>
<accession>A0A941CYN6</accession>
<evidence type="ECO:0000256" key="2">
    <source>
        <dbReference type="ARBA" id="ARBA00038115"/>
    </source>
</evidence>
<dbReference type="Gene3D" id="3.40.50.1820">
    <property type="entry name" value="alpha/beta hydrolase"/>
    <property type="match status" value="1"/>
</dbReference>
<keyword evidence="3" id="KW-0472">Membrane</keyword>
<evidence type="ECO:0000256" key="1">
    <source>
        <dbReference type="ARBA" id="ARBA00022801"/>
    </source>
</evidence>
<dbReference type="PANTHER" id="PTHR22946:SF9">
    <property type="entry name" value="POLYKETIDE TRANSFERASE AF380"/>
    <property type="match status" value="1"/>
</dbReference>
<feature type="transmembrane region" description="Helical" evidence="3">
    <location>
        <begin position="554"/>
        <end position="574"/>
    </location>
</feature>
<dbReference type="InterPro" id="IPR029058">
    <property type="entry name" value="AB_hydrolase_fold"/>
</dbReference>
<name>A0A941CYN6_9CAUL</name>
<feature type="transmembrane region" description="Helical" evidence="3">
    <location>
        <begin position="486"/>
        <end position="508"/>
    </location>
</feature>
<dbReference type="Pfam" id="PF00561">
    <property type="entry name" value="Abhydrolase_1"/>
    <property type="match status" value="1"/>
</dbReference>
<protein>
    <submittedName>
        <fullName evidence="5">Alpha/beta fold hydrolase</fullName>
    </submittedName>
</protein>
<dbReference type="PANTHER" id="PTHR22946">
    <property type="entry name" value="DIENELACTONE HYDROLASE DOMAIN-CONTAINING PROTEIN-RELATED"/>
    <property type="match status" value="1"/>
</dbReference>
<feature type="transmembrane region" description="Helical" evidence="3">
    <location>
        <begin position="299"/>
        <end position="319"/>
    </location>
</feature>
<dbReference type="InterPro" id="IPR000073">
    <property type="entry name" value="AB_hydrolase_1"/>
</dbReference>
<keyword evidence="1 5" id="KW-0378">Hydrolase</keyword>
<evidence type="ECO:0000256" key="3">
    <source>
        <dbReference type="SAM" id="Phobius"/>
    </source>
</evidence>
<feature type="transmembrane region" description="Helical" evidence="3">
    <location>
        <begin position="340"/>
        <end position="360"/>
    </location>
</feature>
<keyword evidence="3" id="KW-0812">Transmembrane</keyword>
<feature type="transmembrane region" description="Helical" evidence="3">
    <location>
        <begin position="520"/>
        <end position="542"/>
    </location>
</feature>
<feature type="transmembrane region" description="Helical" evidence="3">
    <location>
        <begin position="411"/>
        <end position="435"/>
    </location>
</feature>
<keyword evidence="3" id="KW-1133">Transmembrane helix</keyword>
<reference evidence="5" key="1">
    <citation type="submission" date="2021-04" db="EMBL/GenBank/DDBJ databases">
        <title>Draft genome assembly of strain Phenylobacterium sp. 20VBR1 using MiniION and Illumina platforms.</title>
        <authorList>
            <person name="Thomas F.A."/>
            <person name="Krishnan K.P."/>
            <person name="Sinha R.K."/>
        </authorList>
    </citation>
    <scope>NUCLEOTIDE SEQUENCE</scope>
    <source>
        <strain evidence="5">20VBR1</strain>
    </source>
</reference>
<keyword evidence="6" id="KW-1185">Reference proteome</keyword>
<dbReference type="Proteomes" id="UP000622580">
    <property type="component" value="Unassembled WGS sequence"/>
</dbReference>
<dbReference type="GO" id="GO:0052689">
    <property type="term" value="F:carboxylic ester hydrolase activity"/>
    <property type="evidence" value="ECO:0007669"/>
    <property type="project" value="UniProtKB-ARBA"/>
</dbReference>
<dbReference type="RefSeq" id="WP_215339244.1">
    <property type="nucleotide sequence ID" value="NZ_JAGSGD010000001.1"/>
</dbReference>
<evidence type="ECO:0000313" key="6">
    <source>
        <dbReference type="Proteomes" id="UP000622580"/>
    </source>
</evidence>
<evidence type="ECO:0000313" key="5">
    <source>
        <dbReference type="EMBL" id="MBR7619105.1"/>
    </source>
</evidence>
<gene>
    <name evidence="5" type="ORF">JKL49_06850</name>
</gene>
<dbReference type="EMBL" id="JAGSGD010000001">
    <property type="protein sequence ID" value="MBR7619105.1"/>
    <property type="molecule type" value="Genomic_DNA"/>
</dbReference>
<organism evidence="5 6">
    <name type="scientific">Phenylobacterium glaciei</name>
    <dbReference type="NCBI Taxonomy" id="2803784"/>
    <lineage>
        <taxon>Bacteria</taxon>
        <taxon>Pseudomonadati</taxon>
        <taxon>Pseudomonadota</taxon>
        <taxon>Alphaproteobacteria</taxon>
        <taxon>Caulobacterales</taxon>
        <taxon>Caulobacteraceae</taxon>
        <taxon>Phenylobacterium</taxon>
    </lineage>
</organism>
<sequence>MGSPIKTDLAGAGVRPPWRLLLLGLVLMVIGVAVAARVERSGGVELQDVRFNADDGTVLSGLLYVPKTATPATPAPAILAVHGYINTRETQSAFAIEFARRGYVVLALDQRGHGYSGGAATTKGFGGPEGLAYLRSLAMVDPDQIGLEGHSMGGWTVLAAAAAMPDGYRSMVLEGSSVGAPFARDGTTAWPRNLAVVFSRYDEFAPLMWGVRRGADIGDSAKLRATFGTGQPVMIGKVYGDIAAGTARVLYSPPVTHPGDHISTVAVGHAADWFARTLRGGRPLSASDQVWWWKEGATGVALIGVFVFLLGTFGVLLALPPFAALRGAPVESSDPADLRWWSLLGLTSLVPPITFFLINFTNPPLLPVSAAFPQQITSWLMIWALGNAGLALVLGAILGGRPAEARKPWGLAALLAVATAAIVYGAVAVAGLALVDFRFWVVALKPLSASQALAALAYLPAFTLFTCVSFRGLTGLLRSCSPRSQYGVAIGGLALGFFVLTGGQYLYLFATGGLPAFTQALTLIVAIQFVPVLAALAVLAVYAWRRTDSYLPGALLAGLMATWYMVAGTATHFAG</sequence>
<dbReference type="AlphaFoldDB" id="A0A941CYN6"/>
<evidence type="ECO:0000259" key="4">
    <source>
        <dbReference type="Pfam" id="PF00561"/>
    </source>
</evidence>
<feature type="transmembrane region" description="Helical" evidence="3">
    <location>
        <begin position="380"/>
        <end position="399"/>
    </location>
</feature>